<reference evidence="1" key="1">
    <citation type="submission" date="2022-12" db="EMBL/GenBank/DDBJ databases">
        <title>Draft genome assemblies for two species of Escallonia (Escalloniales).</title>
        <authorList>
            <person name="Chanderbali A."/>
            <person name="Dervinis C."/>
            <person name="Anghel I."/>
            <person name="Soltis D."/>
            <person name="Soltis P."/>
            <person name="Zapata F."/>
        </authorList>
    </citation>
    <scope>NUCLEOTIDE SEQUENCE</scope>
    <source>
        <strain evidence="1">UCBG64.0493</strain>
        <tissue evidence="1">Leaf</tissue>
    </source>
</reference>
<dbReference type="AlphaFoldDB" id="A0AA89AIG2"/>
<comment type="caution">
    <text evidence="1">The sequence shown here is derived from an EMBL/GenBank/DDBJ whole genome shotgun (WGS) entry which is preliminary data.</text>
</comment>
<sequence>MGETFGLAVNVMKFGPQLDLFVRGFLIDYGFSGFKLLAQWMLLVMNNNRSVGWNNNRPMNNFSGWSNRTVNSDSGNNTNRSMNFVRGILEENGRDMIGVPQRPRYTLEQNADIVYVKMLRNNCFVTLRDSNDSRSHGTTISRTATAGCLVNKEKKFRS</sequence>
<dbReference type="EMBL" id="JAVXUP010002443">
    <property type="protein sequence ID" value="KAK3003272.1"/>
    <property type="molecule type" value="Genomic_DNA"/>
</dbReference>
<protein>
    <submittedName>
        <fullName evidence="1">Uncharacterized protein</fullName>
    </submittedName>
</protein>
<organism evidence="1 2">
    <name type="scientific">Escallonia herrerae</name>
    <dbReference type="NCBI Taxonomy" id="1293975"/>
    <lineage>
        <taxon>Eukaryota</taxon>
        <taxon>Viridiplantae</taxon>
        <taxon>Streptophyta</taxon>
        <taxon>Embryophyta</taxon>
        <taxon>Tracheophyta</taxon>
        <taxon>Spermatophyta</taxon>
        <taxon>Magnoliopsida</taxon>
        <taxon>eudicotyledons</taxon>
        <taxon>Gunneridae</taxon>
        <taxon>Pentapetalae</taxon>
        <taxon>asterids</taxon>
        <taxon>campanulids</taxon>
        <taxon>Escalloniales</taxon>
        <taxon>Escalloniaceae</taxon>
        <taxon>Escallonia</taxon>
    </lineage>
</organism>
<proteinExistence type="predicted"/>
<dbReference type="Proteomes" id="UP001188597">
    <property type="component" value="Unassembled WGS sequence"/>
</dbReference>
<gene>
    <name evidence="1" type="ORF">RJ639_018884</name>
</gene>
<evidence type="ECO:0000313" key="2">
    <source>
        <dbReference type="Proteomes" id="UP001188597"/>
    </source>
</evidence>
<evidence type="ECO:0000313" key="1">
    <source>
        <dbReference type="EMBL" id="KAK3003272.1"/>
    </source>
</evidence>
<accession>A0AA89AIG2</accession>
<name>A0AA89AIG2_9ASTE</name>
<keyword evidence="2" id="KW-1185">Reference proteome</keyword>